<sequence>LQGEDNIEHLCLACTKLYQALDEGNMLGKRFKRRNVVLKTLYKLVDIDSDPLSLKLAKIILAMKVDGKNLLGVCKLAFKICRNKKNDLIVQNDTLLDYLLQVLWNEDLQTDNEALVYCMAAIKFMSENDALLYKMVSKGAVEMFLELMKQINNIKEHDTYFSKLSHLLVQVTATLRVLADCPLARRRLSDSGAIPELCVALEQRGSDKDVCIWIVRVLSKLSTYNDFCAALADCSRCYVLFLALLNKYQKQQDLVIHIIFILGNLTAKNDQSREQFFKEKESVNTLTSLFQTYYELDLNALTRHHDRKGEGKKDGKYPSKAEDVLIKLIRVLANLSIHPKVGTALAAAHPLVGLLVTVLEYKSVDACEELVINAATTINNLSYYQVENSAVQDKKLHIAEMLVKMLMSYSMDAVVEAVRVFGNLSQHHEIRDFIMQKKIYKFMIALLDSKNREVCFPACGVLLNLTVDEDKRAFLMEEGGIGKLVDCLQDFGPADWQLSCLICKTLWNYSEGMRSTASCFGGDTNTLLLLLTAFLGETRGLG</sequence>
<dbReference type="GO" id="GO:0007288">
    <property type="term" value="P:sperm axoneme assembly"/>
    <property type="evidence" value="ECO:0007669"/>
    <property type="project" value="TreeGrafter"/>
</dbReference>
<feature type="repeat" description="ARM" evidence="1">
    <location>
        <begin position="438"/>
        <end position="480"/>
    </location>
</feature>
<dbReference type="SUPFAM" id="SSF48371">
    <property type="entry name" value="ARM repeat"/>
    <property type="match status" value="1"/>
</dbReference>
<evidence type="ECO:0000256" key="1">
    <source>
        <dbReference type="PROSITE-ProRule" id="PRU00259"/>
    </source>
</evidence>
<keyword evidence="3" id="KW-1185">Reference proteome</keyword>
<dbReference type="InterPro" id="IPR038905">
    <property type="entry name" value="ARMC2"/>
</dbReference>
<protein>
    <submittedName>
        <fullName evidence="2">ARMC2 protein</fullName>
    </submittedName>
</protein>
<evidence type="ECO:0000313" key="3">
    <source>
        <dbReference type="Proteomes" id="UP000566314"/>
    </source>
</evidence>
<gene>
    <name evidence="2" type="primary">Armc2_1</name>
    <name evidence="2" type="ORF">BUPERY_R10810</name>
</gene>
<dbReference type="PANTHER" id="PTHR21356">
    <property type="entry name" value="ARMADILLO REPEAT CONTAINING 2"/>
    <property type="match status" value="1"/>
</dbReference>
<reference evidence="2 3" key="1">
    <citation type="submission" date="2019-09" db="EMBL/GenBank/DDBJ databases">
        <title>Bird 10,000 Genomes (B10K) Project - Family phase.</title>
        <authorList>
            <person name="Zhang G."/>
        </authorList>
    </citation>
    <scope>NUCLEOTIDE SEQUENCE [LARGE SCALE GENOMIC DNA]</scope>
    <source>
        <strain evidence="2">B10K-DU-012-02</strain>
    </source>
</reference>
<organism evidence="2 3">
    <name type="scientific">Buphagus erythrorhynchus</name>
    <name type="common">red-billed oxpecker</name>
    <dbReference type="NCBI Taxonomy" id="245048"/>
    <lineage>
        <taxon>Eukaryota</taxon>
        <taxon>Metazoa</taxon>
        <taxon>Chordata</taxon>
        <taxon>Craniata</taxon>
        <taxon>Vertebrata</taxon>
        <taxon>Euteleostomi</taxon>
        <taxon>Archelosauria</taxon>
        <taxon>Archosauria</taxon>
        <taxon>Dinosauria</taxon>
        <taxon>Saurischia</taxon>
        <taxon>Theropoda</taxon>
        <taxon>Coelurosauria</taxon>
        <taxon>Aves</taxon>
        <taxon>Neognathae</taxon>
        <taxon>Neoaves</taxon>
        <taxon>Telluraves</taxon>
        <taxon>Australaves</taxon>
        <taxon>Passeriformes</taxon>
        <taxon>Sturnidae</taxon>
        <taxon>Buphagus</taxon>
    </lineage>
</organism>
<accession>A0A7L3HJZ9</accession>
<dbReference type="PROSITE" id="PS50176">
    <property type="entry name" value="ARM_REPEAT"/>
    <property type="match status" value="1"/>
</dbReference>
<dbReference type="Proteomes" id="UP000566314">
    <property type="component" value="Unassembled WGS sequence"/>
</dbReference>
<comment type="caution">
    <text evidence="2">The sequence shown here is derived from an EMBL/GenBank/DDBJ whole genome shotgun (WGS) entry which is preliminary data.</text>
</comment>
<dbReference type="OrthoDB" id="247006at2759"/>
<dbReference type="PANTHER" id="PTHR21356:SF1">
    <property type="entry name" value="ARMADILLO REPEAT-CONTAINING PROTEIN 2"/>
    <property type="match status" value="1"/>
</dbReference>
<dbReference type="EMBL" id="VZTT01074371">
    <property type="protein sequence ID" value="NXU05454.1"/>
    <property type="molecule type" value="Genomic_DNA"/>
</dbReference>
<dbReference type="Gene3D" id="1.25.10.10">
    <property type="entry name" value="Leucine-rich Repeat Variant"/>
    <property type="match status" value="2"/>
</dbReference>
<feature type="non-terminal residue" evidence="2">
    <location>
        <position position="542"/>
    </location>
</feature>
<dbReference type="SMART" id="SM00185">
    <property type="entry name" value="ARM"/>
    <property type="match status" value="6"/>
</dbReference>
<proteinExistence type="predicted"/>
<dbReference type="InterPro" id="IPR011989">
    <property type="entry name" value="ARM-like"/>
</dbReference>
<evidence type="ECO:0000313" key="2">
    <source>
        <dbReference type="EMBL" id="NXU05454.1"/>
    </source>
</evidence>
<dbReference type="InterPro" id="IPR016024">
    <property type="entry name" value="ARM-type_fold"/>
</dbReference>
<dbReference type="AlphaFoldDB" id="A0A7L3HJZ9"/>
<feature type="non-terminal residue" evidence="2">
    <location>
        <position position="1"/>
    </location>
</feature>
<name>A0A7L3HJZ9_9PASS</name>
<dbReference type="InterPro" id="IPR000225">
    <property type="entry name" value="Armadillo"/>
</dbReference>